<keyword evidence="2" id="KW-1185">Reference proteome</keyword>
<proteinExistence type="predicted"/>
<accession>A0A0H4ISD3</accession>
<name>A0A0H4ISD3_9CAUD</name>
<dbReference type="Proteomes" id="UP000224291">
    <property type="component" value="Segment"/>
</dbReference>
<dbReference type="GeneID" id="65066740"/>
<evidence type="ECO:0000313" key="2">
    <source>
        <dbReference type="Proteomes" id="UP000224291"/>
    </source>
</evidence>
<organism evidence="1 2">
    <name type="scientific">Stenotrophomonas phage IME-SM1</name>
    <dbReference type="NCBI Taxonomy" id="1654717"/>
    <lineage>
        <taxon>Viruses</taxon>
        <taxon>Duplodnaviria</taxon>
        <taxon>Heunggongvirae</taxon>
        <taxon>Uroviricota</taxon>
        <taxon>Caudoviricetes</taxon>
        <taxon>Menderavirus</taxon>
        <taxon>Menderavirus IMESM1</taxon>
    </lineage>
</organism>
<reference evidence="1 2" key="1">
    <citation type="submission" date="2015-05" db="EMBL/GenBank/DDBJ databases">
        <authorList>
            <person name="Liu X."/>
            <person name="Tong Y."/>
            <person name="Huang Y."/>
            <person name="Fan H."/>
            <person name="An X."/>
            <person name="Mi Z."/>
            <person name="Zhang Z."/>
        </authorList>
    </citation>
    <scope>NUCLEOTIDE SEQUENCE [LARGE SCALE GENOMIC DNA]</scope>
</reference>
<dbReference type="EMBL" id="KR560069">
    <property type="protein sequence ID" value="AKO61631.1"/>
    <property type="molecule type" value="Genomic_DNA"/>
</dbReference>
<evidence type="ECO:0000313" key="1">
    <source>
        <dbReference type="EMBL" id="AKO61631.1"/>
    </source>
</evidence>
<dbReference type="RefSeq" id="YP_010077824.1">
    <property type="nucleotide sequence ID" value="NC_054952.1"/>
</dbReference>
<protein>
    <submittedName>
        <fullName evidence="1">Uncharacterized protein</fullName>
    </submittedName>
</protein>
<dbReference type="KEGG" id="vg:65066740"/>
<sequence length="169" mass="20101">MFKISQESLDELQYKVAIAIDEPDLQESYGVTEDDLLSFEHKLDRDQREFMMNEKEFQFTYGELSNSLDQNHDNWKLSGCTDSKKFYQKLKRTINDLEKYGEEHGYGEGGVMTYELNTYDRLGERGNIYSIPQHHVPDYVRDYELVRLMRLEVGQTYRDLDGDLWTRVE</sequence>